<evidence type="ECO:0000313" key="1">
    <source>
        <dbReference type="EMBL" id="MBB6072242.1"/>
    </source>
</evidence>
<comment type="caution">
    <text evidence="1">The sequence shown here is derived from an EMBL/GenBank/DDBJ whole genome shotgun (WGS) entry which is preliminary data.</text>
</comment>
<gene>
    <name evidence="1" type="ORF">HNQ61_003904</name>
</gene>
<evidence type="ECO:0000313" key="2">
    <source>
        <dbReference type="Proteomes" id="UP000582837"/>
    </source>
</evidence>
<proteinExistence type="predicted"/>
<dbReference type="EMBL" id="JACHIA010000013">
    <property type="protein sequence ID" value="MBB6072242.1"/>
    <property type="molecule type" value="Genomic_DNA"/>
</dbReference>
<sequence>MIGKAIAAIRRFWNTPTWKDHARAHGLLPVMDIGWERLYAVNAGGRVYCSEGDFQDLHEETDPWRLHMVLSQAALLYPEIDGLAPVRTASDSDCDRCGGTGQWPGSRRLCYCGGTGWLPAGVHPDLHGRTGAEPALGERAWIANPDPPPQ</sequence>
<organism evidence="1 2">
    <name type="scientific">Longimicrobium terrae</name>
    <dbReference type="NCBI Taxonomy" id="1639882"/>
    <lineage>
        <taxon>Bacteria</taxon>
        <taxon>Pseudomonadati</taxon>
        <taxon>Gemmatimonadota</taxon>
        <taxon>Longimicrobiia</taxon>
        <taxon>Longimicrobiales</taxon>
        <taxon>Longimicrobiaceae</taxon>
        <taxon>Longimicrobium</taxon>
    </lineage>
</organism>
<reference evidence="1 2" key="1">
    <citation type="submission" date="2020-08" db="EMBL/GenBank/DDBJ databases">
        <title>Genomic Encyclopedia of Type Strains, Phase IV (KMG-IV): sequencing the most valuable type-strain genomes for metagenomic binning, comparative biology and taxonomic classification.</title>
        <authorList>
            <person name="Goeker M."/>
        </authorList>
    </citation>
    <scope>NUCLEOTIDE SEQUENCE [LARGE SCALE GENOMIC DNA]</scope>
    <source>
        <strain evidence="1 2">DSM 29007</strain>
    </source>
</reference>
<dbReference type="RefSeq" id="WP_170032066.1">
    <property type="nucleotide sequence ID" value="NZ_JABDTL010000001.1"/>
</dbReference>
<dbReference type="Proteomes" id="UP000582837">
    <property type="component" value="Unassembled WGS sequence"/>
</dbReference>
<protein>
    <submittedName>
        <fullName evidence="1">Uncharacterized protein</fullName>
    </submittedName>
</protein>
<accession>A0A841H2Q0</accession>
<keyword evidence="2" id="KW-1185">Reference proteome</keyword>
<name>A0A841H2Q0_9BACT</name>
<dbReference type="AlphaFoldDB" id="A0A841H2Q0"/>